<evidence type="ECO:0000256" key="7">
    <source>
        <dbReference type="ARBA" id="ARBA00034138"/>
    </source>
</evidence>
<evidence type="ECO:0000256" key="5">
    <source>
        <dbReference type="ARBA" id="ARBA00023239"/>
    </source>
</evidence>
<dbReference type="FunFam" id="3.20.20.10:FF:000008">
    <property type="entry name" value="Ornithine decarboxylase"/>
    <property type="match status" value="1"/>
</dbReference>
<dbReference type="InterPro" id="IPR002433">
    <property type="entry name" value="Orn_de-COase"/>
</dbReference>
<dbReference type="GO" id="GO:0004586">
    <property type="term" value="F:ornithine decarboxylase activity"/>
    <property type="evidence" value="ECO:0007669"/>
    <property type="project" value="UniProtKB-EC"/>
</dbReference>
<evidence type="ECO:0000256" key="4">
    <source>
        <dbReference type="ARBA" id="ARBA00022898"/>
    </source>
</evidence>
<dbReference type="PANTHER" id="PTHR11482:SF6">
    <property type="entry name" value="ORNITHINE DECARBOXYLASE 1-RELATED"/>
    <property type="match status" value="1"/>
</dbReference>
<evidence type="ECO:0000313" key="12">
    <source>
        <dbReference type="Proteomes" id="UP000004926"/>
    </source>
</evidence>
<dbReference type="Gene3D" id="3.20.20.10">
    <property type="entry name" value="Alanine racemase"/>
    <property type="match status" value="1"/>
</dbReference>
<feature type="domain" description="Orn/DAP/Arg decarboxylase 2 N-terminal" evidence="10">
    <location>
        <begin position="50"/>
        <end position="280"/>
    </location>
</feature>
<dbReference type="SUPFAM" id="SSF51419">
    <property type="entry name" value="PLP-binding barrel"/>
    <property type="match status" value="1"/>
</dbReference>
<gene>
    <name evidence="11" type="ORF">SacmaDRAFT_2216</name>
</gene>
<dbReference type="GO" id="GO:0033387">
    <property type="term" value="P:putrescine biosynthetic process from arginine, via ornithine"/>
    <property type="evidence" value="ECO:0007669"/>
    <property type="project" value="TreeGrafter"/>
</dbReference>
<evidence type="ECO:0000256" key="9">
    <source>
        <dbReference type="PIRSR" id="PIRSR600183-50"/>
    </source>
</evidence>
<keyword evidence="12" id="KW-1185">Reference proteome</keyword>
<sequence>MVATSNRRPGTLTGVNTVNPVSPTVGRIRAFLAEHDPPTPCLVIDIDTVLDSYRCLADAFPGARIQYAVKANPAAAVLRALVGEGASFDVASPAEIRLCLAAGARPRSISYGNPIKKPADIAFAHSAGVDEFCFDSLADLENIAEHAPGARVLARLAVDGPESATPFGHKFGCDAESAAELLSRAAHLGLRATGLSFHVGSQQLDPGAWELAIGTAAKVFEAAAADGTVLNRLNIGGGFGVDYRAAAPSPHEYAASVLPALRSHFERPPELLLEPGRAVVGAAGLIRSEVVLVANRRGESERRWVYLDIGRYNGLAETENEAIAYRLEVVGDHPEPDGPVIIAGPTCDGDDVLYQRTPYRLPLSLRPGDRIDILATGAYTASYSSIAFNGIEPLRTYCVSEGRLISAE</sequence>
<comment type="similarity">
    <text evidence="2">Belongs to the Orn/Lys/Arg decarboxylase class-II family.</text>
</comment>
<evidence type="ECO:0000256" key="1">
    <source>
        <dbReference type="ARBA" id="ARBA00001933"/>
    </source>
</evidence>
<dbReference type="Gene3D" id="2.40.37.10">
    <property type="entry name" value="Lyase, Ornithine Decarboxylase, Chain A, domain 1"/>
    <property type="match status" value="1"/>
</dbReference>
<comment type="catalytic activity">
    <reaction evidence="8">
        <text>L-ornithine + H(+) = putrescine + CO2</text>
        <dbReference type="Rhea" id="RHEA:22964"/>
        <dbReference type="ChEBI" id="CHEBI:15378"/>
        <dbReference type="ChEBI" id="CHEBI:16526"/>
        <dbReference type="ChEBI" id="CHEBI:46911"/>
        <dbReference type="ChEBI" id="CHEBI:326268"/>
        <dbReference type="EC" id="4.1.1.17"/>
    </reaction>
</comment>
<evidence type="ECO:0000256" key="2">
    <source>
        <dbReference type="ARBA" id="ARBA00008872"/>
    </source>
</evidence>
<reference evidence="11 12" key="1">
    <citation type="journal article" date="2012" name="Stand. Genomic Sci.">
        <title>Genome sequence of the ocean sediment bacterium Saccharomonospora marina type strain (XMU15(T)).</title>
        <authorList>
            <person name="Klenk H.P."/>
            <person name="Lu M."/>
            <person name="Lucas S."/>
            <person name="Lapidus A."/>
            <person name="Copeland A."/>
            <person name="Pitluck S."/>
            <person name="Goodwin L.A."/>
            <person name="Han C."/>
            <person name="Tapia R."/>
            <person name="Brambilla E.M."/>
            <person name="Potter G."/>
            <person name="Land M."/>
            <person name="Ivanova N."/>
            <person name="Rohde M."/>
            <person name="Goker M."/>
            <person name="Detter J.C."/>
            <person name="Li W.J."/>
            <person name="Kyrpides N.C."/>
            <person name="Woyke T."/>
        </authorList>
    </citation>
    <scope>NUCLEOTIDE SEQUENCE [LARGE SCALE GENOMIC DNA]</scope>
    <source>
        <strain evidence="11 12">XMU15</strain>
    </source>
</reference>
<keyword evidence="4 9" id="KW-0663">Pyridoxal phosphate</keyword>
<dbReference type="InterPro" id="IPR022653">
    <property type="entry name" value="De-COase2_pyr-phos_BS"/>
</dbReference>
<protein>
    <recommendedName>
        <fullName evidence="7">ornithine decarboxylase</fullName>
        <ecNumber evidence="7">4.1.1.17</ecNumber>
    </recommendedName>
</protein>
<dbReference type="InterPro" id="IPR029066">
    <property type="entry name" value="PLP-binding_barrel"/>
</dbReference>
<evidence type="ECO:0000259" key="10">
    <source>
        <dbReference type="Pfam" id="PF02784"/>
    </source>
</evidence>
<feature type="active site" description="Proton donor" evidence="9">
    <location>
        <position position="347"/>
    </location>
</feature>
<dbReference type="Proteomes" id="UP000004926">
    <property type="component" value="Chromosome"/>
</dbReference>
<dbReference type="eggNOG" id="COG0019">
    <property type="taxonomic scope" value="Bacteria"/>
</dbReference>
<dbReference type="STRING" id="882083.SacmaDRAFT_2216"/>
<keyword evidence="5" id="KW-0456">Lyase</keyword>
<dbReference type="InterPro" id="IPR022644">
    <property type="entry name" value="De-COase2_N"/>
</dbReference>
<dbReference type="InterPro" id="IPR000183">
    <property type="entry name" value="Orn/DAP/Arg_de-COase"/>
</dbReference>
<organism evidence="11 12">
    <name type="scientific">Saccharomonospora marina XMU15</name>
    <dbReference type="NCBI Taxonomy" id="882083"/>
    <lineage>
        <taxon>Bacteria</taxon>
        <taxon>Bacillati</taxon>
        <taxon>Actinomycetota</taxon>
        <taxon>Actinomycetes</taxon>
        <taxon>Pseudonocardiales</taxon>
        <taxon>Pseudonocardiaceae</taxon>
        <taxon>Saccharomonospora</taxon>
    </lineage>
</organism>
<dbReference type="EMBL" id="CM001439">
    <property type="protein sequence ID" value="EHR50470.1"/>
    <property type="molecule type" value="Genomic_DNA"/>
</dbReference>
<dbReference type="SUPFAM" id="SSF50621">
    <property type="entry name" value="Alanine racemase C-terminal domain-like"/>
    <property type="match status" value="1"/>
</dbReference>
<dbReference type="CDD" id="cd00622">
    <property type="entry name" value="PLPDE_III_ODC"/>
    <property type="match status" value="1"/>
</dbReference>
<dbReference type="HOGENOM" id="CLU_026444_1_3_11"/>
<feature type="modified residue" description="N6-(pyridoxal phosphate)lysine" evidence="9">
    <location>
        <position position="70"/>
    </location>
</feature>
<accession>H5XBG3</accession>
<proteinExistence type="inferred from homology"/>
<dbReference type="Pfam" id="PF02784">
    <property type="entry name" value="Orn_Arg_deC_N"/>
    <property type="match status" value="1"/>
</dbReference>
<name>H5XBG3_9PSEU</name>
<dbReference type="PRINTS" id="PR01179">
    <property type="entry name" value="ODADCRBXLASE"/>
</dbReference>
<dbReference type="InterPro" id="IPR009006">
    <property type="entry name" value="Ala_racemase/Decarboxylase_C"/>
</dbReference>
<evidence type="ECO:0000256" key="8">
    <source>
        <dbReference type="ARBA" id="ARBA00049127"/>
    </source>
</evidence>
<dbReference type="AlphaFoldDB" id="H5XBG3"/>
<comment type="cofactor">
    <cofactor evidence="1 9">
        <name>pyridoxal 5'-phosphate</name>
        <dbReference type="ChEBI" id="CHEBI:597326"/>
    </cofactor>
</comment>
<dbReference type="PANTHER" id="PTHR11482">
    <property type="entry name" value="ARGININE/DIAMINOPIMELATE/ORNITHINE DECARBOXYLASE"/>
    <property type="match status" value="1"/>
</dbReference>
<evidence type="ECO:0000256" key="3">
    <source>
        <dbReference type="ARBA" id="ARBA00022793"/>
    </source>
</evidence>
<dbReference type="PROSITE" id="PS00878">
    <property type="entry name" value="ODR_DC_2_1"/>
    <property type="match status" value="1"/>
</dbReference>
<evidence type="ECO:0000256" key="6">
    <source>
        <dbReference type="ARBA" id="ARBA00034115"/>
    </source>
</evidence>
<comment type="pathway">
    <text evidence="6">Amine and polyamine biosynthesis; putrescine biosynthesis via L-ornithine pathway; putrescine from L-ornithine: step 1/1.</text>
</comment>
<dbReference type="GO" id="GO:0005737">
    <property type="term" value="C:cytoplasm"/>
    <property type="evidence" value="ECO:0007669"/>
    <property type="project" value="TreeGrafter"/>
</dbReference>
<keyword evidence="3" id="KW-0210">Decarboxylase</keyword>
<dbReference type="EC" id="4.1.1.17" evidence="7"/>
<dbReference type="PRINTS" id="PR01182">
    <property type="entry name" value="ORNDCRBXLASE"/>
</dbReference>
<evidence type="ECO:0000313" key="11">
    <source>
        <dbReference type="EMBL" id="EHR50470.1"/>
    </source>
</evidence>